<sequence>MSTPMTPPLQPSRALLNVTLGALLLGGFAAAILFGILSQQCFTFFRIFTREGPVMKFSVVVLWATATAHLGLAIYSDYTVTITEIGLLSGRAPATIAAIVATTGFADVIVRVWFMHRLWILGEKRPILQVLPIACNMTILGGTAYFSVAMARTGSLDFSPKLTHVFVALIALAVAMDFYIAIGICFFLWRQRSKITYRRTRDIVTTIMIYTVNTGLITGFAWAICLITHLTMPNNYISLGIYASLSDLYTICLLASLNAREVLRAEDARGESTAPMSSFRIAMPSRSADSTPDRTPARQIESKYDV</sequence>
<feature type="transmembrane region" description="Helical" evidence="2">
    <location>
        <begin position="14"/>
        <end position="37"/>
    </location>
</feature>
<evidence type="ECO:0000313" key="4">
    <source>
        <dbReference type="EMBL" id="GJE99890.1"/>
    </source>
</evidence>
<dbReference type="Pfam" id="PF20152">
    <property type="entry name" value="DUF6534"/>
    <property type="match status" value="1"/>
</dbReference>
<keyword evidence="2" id="KW-0812">Transmembrane</keyword>
<dbReference type="AlphaFoldDB" id="A0A9P3GQH3"/>
<feature type="transmembrane region" description="Helical" evidence="2">
    <location>
        <begin position="126"/>
        <end position="146"/>
    </location>
</feature>
<feature type="region of interest" description="Disordered" evidence="1">
    <location>
        <begin position="282"/>
        <end position="306"/>
    </location>
</feature>
<name>A0A9P3GQH3_9APHY</name>
<accession>A0A9P3GQH3</accession>
<dbReference type="PANTHER" id="PTHR40465:SF1">
    <property type="entry name" value="DUF6534 DOMAIN-CONTAINING PROTEIN"/>
    <property type="match status" value="1"/>
</dbReference>
<keyword evidence="5" id="KW-1185">Reference proteome</keyword>
<evidence type="ECO:0000259" key="3">
    <source>
        <dbReference type="Pfam" id="PF20152"/>
    </source>
</evidence>
<evidence type="ECO:0000313" key="5">
    <source>
        <dbReference type="Proteomes" id="UP000703269"/>
    </source>
</evidence>
<evidence type="ECO:0000256" key="2">
    <source>
        <dbReference type="SAM" id="Phobius"/>
    </source>
</evidence>
<proteinExistence type="predicted"/>
<gene>
    <name evidence="4" type="ORF">PsYK624_161650</name>
</gene>
<dbReference type="PANTHER" id="PTHR40465">
    <property type="entry name" value="CHROMOSOME 1, WHOLE GENOME SHOTGUN SEQUENCE"/>
    <property type="match status" value="1"/>
</dbReference>
<protein>
    <recommendedName>
        <fullName evidence="3">DUF6534 domain-containing protein</fullName>
    </recommendedName>
</protein>
<dbReference type="EMBL" id="BPQB01000124">
    <property type="protein sequence ID" value="GJE99890.1"/>
    <property type="molecule type" value="Genomic_DNA"/>
</dbReference>
<organism evidence="4 5">
    <name type="scientific">Phanerochaete sordida</name>
    <dbReference type="NCBI Taxonomy" id="48140"/>
    <lineage>
        <taxon>Eukaryota</taxon>
        <taxon>Fungi</taxon>
        <taxon>Dikarya</taxon>
        <taxon>Basidiomycota</taxon>
        <taxon>Agaricomycotina</taxon>
        <taxon>Agaricomycetes</taxon>
        <taxon>Polyporales</taxon>
        <taxon>Phanerochaetaceae</taxon>
        <taxon>Phanerochaete</taxon>
    </lineage>
</organism>
<dbReference type="Proteomes" id="UP000703269">
    <property type="component" value="Unassembled WGS sequence"/>
</dbReference>
<feature type="compositionally biased region" description="Basic and acidic residues" evidence="1">
    <location>
        <begin position="291"/>
        <end position="306"/>
    </location>
</feature>
<reference evidence="4 5" key="1">
    <citation type="submission" date="2021-08" db="EMBL/GenBank/DDBJ databases">
        <title>Draft Genome Sequence of Phanerochaete sordida strain YK-624.</title>
        <authorList>
            <person name="Mori T."/>
            <person name="Dohra H."/>
            <person name="Suzuki T."/>
            <person name="Kawagishi H."/>
            <person name="Hirai H."/>
        </authorList>
    </citation>
    <scope>NUCLEOTIDE SEQUENCE [LARGE SCALE GENOMIC DNA]</scope>
    <source>
        <strain evidence="4 5">YK-624</strain>
    </source>
</reference>
<evidence type="ECO:0000256" key="1">
    <source>
        <dbReference type="SAM" id="MobiDB-lite"/>
    </source>
</evidence>
<feature type="transmembrane region" description="Helical" evidence="2">
    <location>
        <begin position="166"/>
        <end position="189"/>
    </location>
</feature>
<feature type="transmembrane region" description="Helical" evidence="2">
    <location>
        <begin position="210"/>
        <end position="230"/>
    </location>
</feature>
<feature type="transmembrane region" description="Helical" evidence="2">
    <location>
        <begin position="57"/>
        <end position="75"/>
    </location>
</feature>
<keyword evidence="2" id="KW-0472">Membrane</keyword>
<comment type="caution">
    <text evidence="4">The sequence shown here is derived from an EMBL/GenBank/DDBJ whole genome shotgun (WGS) entry which is preliminary data.</text>
</comment>
<keyword evidence="2" id="KW-1133">Transmembrane helix</keyword>
<dbReference type="InterPro" id="IPR045339">
    <property type="entry name" value="DUF6534"/>
</dbReference>
<feature type="domain" description="DUF6534" evidence="3">
    <location>
        <begin position="173"/>
        <end position="261"/>
    </location>
</feature>
<feature type="transmembrane region" description="Helical" evidence="2">
    <location>
        <begin position="95"/>
        <end position="114"/>
    </location>
</feature>
<feature type="transmembrane region" description="Helical" evidence="2">
    <location>
        <begin position="236"/>
        <end position="257"/>
    </location>
</feature>
<dbReference type="OrthoDB" id="2755157at2759"/>